<keyword evidence="3" id="KW-1185">Reference proteome</keyword>
<comment type="caution">
    <text evidence="2">The sequence shown here is derived from an EMBL/GenBank/DDBJ whole genome shotgun (WGS) entry which is preliminary data.</text>
</comment>
<feature type="compositionally biased region" description="Low complexity" evidence="1">
    <location>
        <begin position="1"/>
        <end position="10"/>
    </location>
</feature>
<sequence length="111" mass="12279">MAPTTTTTTKSSHKSSHKSDLHLSANFANPSSSKSKPKSFLPSTIDYDHEVFLQLTAGAGESVKTANQVYLEERARRRKSRALDPAISDPQGEPGAIDFEWAEYQGKERVR</sequence>
<reference evidence="2 3" key="1">
    <citation type="submission" date="2019-03" db="EMBL/GenBank/DDBJ databases">
        <title>The genome sequence of a newly discovered highly antifungal drug resistant Aspergillus species, Aspergillus tanneri NIH 1004.</title>
        <authorList>
            <person name="Mounaud S."/>
            <person name="Singh I."/>
            <person name="Joardar V."/>
            <person name="Pakala S."/>
            <person name="Pakala S."/>
            <person name="Venepally P."/>
            <person name="Hoover J."/>
            <person name="Nierman W."/>
            <person name="Chung J."/>
            <person name="Losada L."/>
        </authorList>
    </citation>
    <scope>NUCLEOTIDE SEQUENCE [LARGE SCALE GENOMIC DNA]</scope>
    <source>
        <strain evidence="2 3">NIH1004</strain>
    </source>
</reference>
<dbReference type="Proteomes" id="UP000308092">
    <property type="component" value="Unassembled WGS sequence"/>
</dbReference>
<organism evidence="2 3">
    <name type="scientific">Aspergillus tanneri</name>
    <dbReference type="NCBI Taxonomy" id="1220188"/>
    <lineage>
        <taxon>Eukaryota</taxon>
        <taxon>Fungi</taxon>
        <taxon>Dikarya</taxon>
        <taxon>Ascomycota</taxon>
        <taxon>Pezizomycotina</taxon>
        <taxon>Eurotiomycetes</taxon>
        <taxon>Eurotiomycetidae</taxon>
        <taxon>Eurotiales</taxon>
        <taxon>Aspergillaceae</taxon>
        <taxon>Aspergillus</taxon>
        <taxon>Aspergillus subgen. Circumdati</taxon>
    </lineage>
</organism>
<dbReference type="EMBL" id="SOSA01000020">
    <property type="protein sequence ID" value="THC99356.1"/>
    <property type="molecule type" value="Genomic_DNA"/>
</dbReference>
<feature type="compositionally biased region" description="Low complexity" evidence="1">
    <location>
        <begin position="24"/>
        <end position="40"/>
    </location>
</feature>
<dbReference type="AlphaFoldDB" id="A0A4S3JVB3"/>
<feature type="region of interest" description="Disordered" evidence="1">
    <location>
        <begin position="1"/>
        <end position="40"/>
    </location>
</feature>
<evidence type="ECO:0000313" key="2">
    <source>
        <dbReference type="EMBL" id="THC99356.1"/>
    </source>
</evidence>
<proteinExistence type="predicted"/>
<evidence type="ECO:0000313" key="3">
    <source>
        <dbReference type="Proteomes" id="UP000308092"/>
    </source>
</evidence>
<feature type="region of interest" description="Disordered" evidence="1">
    <location>
        <begin position="75"/>
        <end position="99"/>
    </location>
</feature>
<name>A0A4S3JVB3_9EURO</name>
<evidence type="ECO:0000256" key="1">
    <source>
        <dbReference type="SAM" id="MobiDB-lite"/>
    </source>
</evidence>
<dbReference type="VEuPathDB" id="FungiDB:EYZ11_001168"/>
<protein>
    <submittedName>
        <fullName evidence="2">Uncharacterized protein</fullName>
    </submittedName>
</protein>
<gene>
    <name evidence="2" type="ORF">EYZ11_001168</name>
</gene>
<accession>A0A4S3JVB3</accession>